<sequence length="155" mass="17697">MASSKPMNLRLKRRAVIEFLTAEGAAPIDIHRRMKLVYGEACVDVNTVRRWAKEFAEASRAETNLHDQARCGPPNSASDVQHQERVDEIIQANRVIKVRDVSEMLGISVEGAQCIIHDVLGYRKVCARWVPHMLSPKMKFNRSQVDDELLARYNR</sequence>
<dbReference type="GeneID" id="118477379"/>
<proteinExistence type="predicted"/>
<name>A0ABM1VQA0_APLCA</name>
<evidence type="ECO:0000313" key="2">
    <source>
        <dbReference type="RefSeq" id="XP_035824592.1"/>
    </source>
</evidence>
<reference evidence="2" key="1">
    <citation type="submission" date="2025-08" db="UniProtKB">
        <authorList>
            <consortium name="RefSeq"/>
        </authorList>
    </citation>
    <scope>IDENTIFICATION</scope>
</reference>
<dbReference type="InterPro" id="IPR052709">
    <property type="entry name" value="Transposase-MT_Hybrid"/>
</dbReference>
<dbReference type="RefSeq" id="XP_035824592.1">
    <property type="nucleotide sequence ID" value="XM_035968699.1"/>
</dbReference>
<dbReference type="PANTHER" id="PTHR46060:SF1">
    <property type="entry name" value="MARINER MOS1 TRANSPOSASE-LIKE PROTEIN"/>
    <property type="match status" value="1"/>
</dbReference>
<dbReference type="PANTHER" id="PTHR46060">
    <property type="entry name" value="MARINER MOS1 TRANSPOSASE-LIKE PROTEIN"/>
    <property type="match status" value="1"/>
</dbReference>
<gene>
    <name evidence="2" type="primary">LOC118477379</name>
</gene>
<keyword evidence="1" id="KW-1185">Reference proteome</keyword>
<protein>
    <submittedName>
        <fullName evidence="2">Uncharacterized protein LOC118477379</fullName>
    </submittedName>
</protein>
<accession>A0ABM1VQA0</accession>
<organism evidence="1 2">
    <name type="scientific">Aplysia californica</name>
    <name type="common">California sea hare</name>
    <dbReference type="NCBI Taxonomy" id="6500"/>
    <lineage>
        <taxon>Eukaryota</taxon>
        <taxon>Metazoa</taxon>
        <taxon>Spiralia</taxon>
        <taxon>Lophotrochozoa</taxon>
        <taxon>Mollusca</taxon>
        <taxon>Gastropoda</taxon>
        <taxon>Heterobranchia</taxon>
        <taxon>Euthyneura</taxon>
        <taxon>Tectipleura</taxon>
        <taxon>Aplysiida</taxon>
        <taxon>Aplysioidea</taxon>
        <taxon>Aplysiidae</taxon>
        <taxon>Aplysia</taxon>
    </lineage>
</organism>
<dbReference type="Proteomes" id="UP000694888">
    <property type="component" value="Unplaced"/>
</dbReference>
<evidence type="ECO:0000313" key="1">
    <source>
        <dbReference type="Proteomes" id="UP000694888"/>
    </source>
</evidence>